<accession>A0AAN7WHK0</accession>
<comment type="caution">
    <text evidence="1">The sequence shown here is derived from an EMBL/GenBank/DDBJ whole genome shotgun (WGS) entry which is preliminary data.</text>
</comment>
<dbReference type="EMBL" id="JAVRQU010000002">
    <property type="protein sequence ID" value="KAK5706467.1"/>
    <property type="molecule type" value="Genomic_DNA"/>
</dbReference>
<gene>
    <name evidence="1" type="ORF">LTR97_001455</name>
</gene>
<sequence>MSPPTQLYFLDVGLSNMQDGHFQGRILTSDGDGRGLRTVLGDLHAVPDGIAITDSHIFYTLMGNPKKNDGSIYRVNLDGSNNQVIIKEGSTFTPKQLQVVASHGKLYWCDREGMRVFRANVDGSAIEVLVTTGTTDADRLNERNWCVGIAVDPVRRLLYWTQKGPSKGSAGRLFRADLDIPAGEPSHSRSDIKLLLDGLPEPIDLDLDSSQNVLYLSDRGDPPFGNTISKIILSPEGVVRKEILIRKLHEAIGLTLDVEKQTMYFADLNGSVYKSNMDGSDEVTLFSEIGDLTGMTCVSAS</sequence>
<reference evidence="1" key="1">
    <citation type="submission" date="2023-08" db="EMBL/GenBank/DDBJ databases">
        <title>Black Yeasts Isolated from many extreme environments.</title>
        <authorList>
            <person name="Coleine C."/>
            <person name="Stajich J.E."/>
            <person name="Selbmann L."/>
        </authorList>
    </citation>
    <scope>NUCLEOTIDE SEQUENCE</scope>
    <source>
        <strain evidence="1">CCFEE 5810</strain>
    </source>
</reference>
<dbReference type="PANTHER" id="PTHR46513">
    <property type="entry name" value="VITELLOGENIN RECEPTOR-LIKE PROTEIN-RELATED-RELATED"/>
    <property type="match status" value="1"/>
</dbReference>
<dbReference type="Proteomes" id="UP001310594">
    <property type="component" value="Unassembled WGS sequence"/>
</dbReference>
<proteinExistence type="predicted"/>
<name>A0AAN7WHK0_9PEZI</name>
<dbReference type="InterPro" id="IPR011042">
    <property type="entry name" value="6-blade_b-propeller_TolB-like"/>
</dbReference>
<dbReference type="SUPFAM" id="SSF63829">
    <property type="entry name" value="Calcium-dependent phosphotriesterase"/>
    <property type="match status" value="1"/>
</dbReference>
<protein>
    <submittedName>
        <fullName evidence="1">Uncharacterized protein</fullName>
    </submittedName>
</protein>
<dbReference type="Gene3D" id="2.120.10.30">
    <property type="entry name" value="TolB, C-terminal domain"/>
    <property type="match status" value="2"/>
</dbReference>
<dbReference type="SMART" id="SM00135">
    <property type="entry name" value="LY"/>
    <property type="match status" value="4"/>
</dbReference>
<dbReference type="AlphaFoldDB" id="A0AAN7WHK0"/>
<organism evidence="1 2">
    <name type="scientific">Elasticomyces elasticus</name>
    <dbReference type="NCBI Taxonomy" id="574655"/>
    <lineage>
        <taxon>Eukaryota</taxon>
        <taxon>Fungi</taxon>
        <taxon>Dikarya</taxon>
        <taxon>Ascomycota</taxon>
        <taxon>Pezizomycotina</taxon>
        <taxon>Dothideomycetes</taxon>
        <taxon>Dothideomycetidae</taxon>
        <taxon>Mycosphaerellales</taxon>
        <taxon>Teratosphaeriaceae</taxon>
        <taxon>Elasticomyces</taxon>
    </lineage>
</organism>
<dbReference type="InterPro" id="IPR000033">
    <property type="entry name" value="LDLR_classB_rpt"/>
</dbReference>
<evidence type="ECO:0000313" key="1">
    <source>
        <dbReference type="EMBL" id="KAK5706467.1"/>
    </source>
</evidence>
<evidence type="ECO:0000313" key="2">
    <source>
        <dbReference type="Proteomes" id="UP001310594"/>
    </source>
</evidence>
<dbReference type="InterPro" id="IPR050778">
    <property type="entry name" value="Cueball_EGF_LRP_Nidogen"/>
</dbReference>